<dbReference type="GO" id="GO:0005886">
    <property type="term" value="C:plasma membrane"/>
    <property type="evidence" value="ECO:0007669"/>
    <property type="project" value="UniProtKB-SubCell"/>
</dbReference>
<dbReference type="Pfam" id="PF08263">
    <property type="entry name" value="LRRNT_2"/>
    <property type="match status" value="1"/>
</dbReference>
<dbReference type="OrthoDB" id="676979at2759"/>
<keyword evidence="5" id="KW-0433">Leucine-rich repeat</keyword>
<dbReference type="InterPro" id="IPR001611">
    <property type="entry name" value="Leu-rich_rpt"/>
</dbReference>
<evidence type="ECO:0000256" key="2">
    <source>
        <dbReference type="ARBA" id="ARBA00004479"/>
    </source>
</evidence>
<feature type="region of interest" description="Disordered" evidence="18">
    <location>
        <begin position="1075"/>
        <end position="1112"/>
    </location>
</feature>
<evidence type="ECO:0000256" key="4">
    <source>
        <dbReference type="ARBA" id="ARBA00022527"/>
    </source>
</evidence>
<dbReference type="FunFam" id="3.80.10.10:FF:000760">
    <property type="entry name" value="LRR receptor-like serine/threonine-protein kinase RCH1"/>
    <property type="match status" value="1"/>
</dbReference>
<keyword evidence="13 19" id="KW-1133">Transmembrane helix</keyword>
<dbReference type="RefSeq" id="XP_030524518.1">
    <property type="nucleotide sequence ID" value="XM_030668658.2"/>
</dbReference>
<feature type="compositionally biased region" description="Basic and acidic residues" evidence="18">
    <location>
        <begin position="1075"/>
        <end position="1084"/>
    </location>
</feature>
<evidence type="ECO:0000256" key="12">
    <source>
        <dbReference type="ARBA" id="ARBA00022840"/>
    </source>
</evidence>
<dbReference type="InterPro" id="IPR017441">
    <property type="entry name" value="Protein_kinase_ATP_BS"/>
</dbReference>
<dbReference type="KEGG" id="rarg:115736792"/>
<evidence type="ECO:0000256" key="15">
    <source>
        <dbReference type="ARBA" id="ARBA00023170"/>
    </source>
</evidence>
<keyword evidence="21" id="KW-1185">Reference proteome</keyword>
<evidence type="ECO:0000313" key="22">
    <source>
        <dbReference type="RefSeq" id="XP_030524518.1"/>
    </source>
</evidence>
<dbReference type="PANTHER" id="PTHR27000:SF681">
    <property type="entry name" value="LRR RECEPTOR-LIKE KINASE"/>
    <property type="match status" value="1"/>
</dbReference>
<accession>A0A8B8NRF9</accession>
<protein>
    <submittedName>
        <fullName evidence="22">LRR receptor-like serine/threonine-protein kinase RGI2</fullName>
    </submittedName>
</protein>
<feature type="transmembrane region" description="Helical" evidence="19">
    <location>
        <begin position="734"/>
        <end position="758"/>
    </location>
</feature>
<evidence type="ECO:0000259" key="20">
    <source>
        <dbReference type="PROSITE" id="PS50011"/>
    </source>
</evidence>
<evidence type="ECO:0000256" key="9">
    <source>
        <dbReference type="ARBA" id="ARBA00022737"/>
    </source>
</evidence>
<evidence type="ECO:0000256" key="8">
    <source>
        <dbReference type="ARBA" id="ARBA00022729"/>
    </source>
</evidence>
<dbReference type="Gene3D" id="1.10.510.10">
    <property type="entry name" value="Transferase(Phosphotransferase) domain 1"/>
    <property type="match status" value="1"/>
</dbReference>
<keyword evidence="15" id="KW-0675">Receptor</keyword>
<dbReference type="PROSITE" id="PS51450">
    <property type="entry name" value="LRR"/>
    <property type="match status" value="1"/>
</dbReference>
<dbReference type="PROSITE" id="PS50011">
    <property type="entry name" value="PROTEIN_KINASE_DOM"/>
    <property type="match status" value="1"/>
</dbReference>
<comment type="similarity">
    <text evidence="3">Belongs to the protein kinase superfamily. Ser/Thr protein kinase family.</text>
</comment>
<organism evidence="21 22">
    <name type="scientific">Rhodamnia argentea</name>
    <dbReference type="NCBI Taxonomy" id="178133"/>
    <lineage>
        <taxon>Eukaryota</taxon>
        <taxon>Viridiplantae</taxon>
        <taxon>Streptophyta</taxon>
        <taxon>Embryophyta</taxon>
        <taxon>Tracheophyta</taxon>
        <taxon>Spermatophyta</taxon>
        <taxon>Magnoliopsida</taxon>
        <taxon>eudicotyledons</taxon>
        <taxon>Gunneridae</taxon>
        <taxon>Pentapetalae</taxon>
        <taxon>rosids</taxon>
        <taxon>malvids</taxon>
        <taxon>Myrtales</taxon>
        <taxon>Myrtaceae</taxon>
        <taxon>Myrtoideae</taxon>
        <taxon>Myrteae</taxon>
        <taxon>Australasian group</taxon>
        <taxon>Rhodamnia</taxon>
    </lineage>
</organism>
<keyword evidence="11" id="KW-0418">Kinase</keyword>
<keyword evidence="6" id="KW-0808">Transferase</keyword>
<dbReference type="GO" id="GO:0004674">
    <property type="term" value="F:protein serine/threonine kinase activity"/>
    <property type="evidence" value="ECO:0007669"/>
    <property type="project" value="UniProtKB-KW"/>
</dbReference>
<keyword evidence="7 19" id="KW-0812">Transmembrane</keyword>
<evidence type="ECO:0000256" key="1">
    <source>
        <dbReference type="ARBA" id="ARBA00004162"/>
    </source>
</evidence>
<evidence type="ECO:0000313" key="21">
    <source>
        <dbReference type="Proteomes" id="UP000827889"/>
    </source>
</evidence>
<dbReference type="SUPFAM" id="SSF52047">
    <property type="entry name" value="RNI-like"/>
    <property type="match status" value="1"/>
</dbReference>
<reference evidence="21" key="1">
    <citation type="submission" date="2025-05" db="UniProtKB">
        <authorList>
            <consortium name="RefSeq"/>
        </authorList>
    </citation>
    <scope>NUCLEOTIDE SEQUENCE [LARGE SCALE GENOMIC DNA]</scope>
</reference>
<dbReference type="GO" id="GO:0010449">
    <property type="term" value="P:root meristem growth"/>
    <property type="evidence" value="ECO:0007669"/>
    <property type="project" value="UniProtKB-ARBA"/>
</dbReference>
<dbReference type="GeneID" id="115736792"/>
<keyword evidence="14 19" id="KW-0472">Membrane</keyword>
<keyword evidence="10 17" id="KW-0547">Nucleotide-binding</keyword>
<dbReference type="InterPro" id="IPR032675">
    <property type="entry name" value="LRR_dom_sf"/>
</dbReference>
<reference evidence="22" key="2">
    <citation type="submission" date="2025-08" db="UniProtKB">
        <authorList>
            <consortium name="RefSeq"/>
        </authorList>
    </citation>
    <scope>IDENTIFICATION</scope>
    <source>
        <tissue evidence="22">Leaf</tissue>
    </source>
</reference>
<dbReference type="GO" id="GO:0005524">
    <property type="term" value="F:ATP binding"/>
    <property type="evidence" value="ECO:0007669"/>
    <property type="project" value="UniProtKB-UniRule"/>
</dbReference>
<dbReference type="PROSITE" id="PS00108">
    <property type="entry name" value="PROTEIN_KINASE_ST"/>
    <property type="match status" value="1"/>
</dbReference>
<dbReference type="FunFam" id="1.10.510.10:FF:000276">
    <property type="entry name" value="LRR receptor-like serine/threonine-protein kinase RCH1"/>
    <property type="match status" value="1"/>
</dbReference>
<sequence length="1112" mass="121812">MFGDHNFRSNWFLLKTDGNRTVAAEVAKVSSMSTNEIAIFLLLINLSLFPSTSALNQEGLSLLSWLSTFNSSPSAAFFSSWNFNHQNPCRWDYIKCSDDGFVSEITITSVYIPTPFPAQVLSFNRLTSLVISGANLTGEFPLSIGNLTGLVTLDLSFNHLRGKIPTEVGKLSDLQLLSLNSNSLSGEIPREICNCSRLQQIELVDNQLSGRIPAEIGELQYLEIFRAGGNAGISGEIPMQISSCKELALLGLADTGISGQIPDSLGKLKNLKTLSVYTANLTGKIPPSIGNCSALENLFLYQNQISGTIPDELGRLKNLRRVMLWQNNLRGRIPDTLGNCSQLLVIDFSVNSLSGEIPPSMANLVTLEELLLSQNNISGEISPLIGRLSNLKQLELDNNRFSGEIPATVGQLKKLTLFFAWQNNLHGRIPGELANCEKLQALDLSHNLLTGSIPESLFSLNNLFQLLLISNALDGEIPPNIGDCASLARLRLGSNRLSGKIPLEIGLLSNLTFLELSGNHFSGWIPPEIGNCTQLEMVDLHGNKLEGMIPTTFEALTGLNVLDISVNNIQGTIPENLGKLKSLNKLILSSNKITGLIPRSLGQCMDLQLFDLSCNRITGSIPSEIGHLQGLDILLNLSWNSLSGPIPESFANLSKLANLDISHNALTGSLGVLGNLNNLVSLDVSYNNFSGLLPDTKLFRDLPPTAYAGNPELCVYKDNCRLRRSIHSSKSTRNLVICVLLSIIMTVAIITVGTILFIKIYGGTFRGNDVESDLQWTFTPFQKLNFSVNDILTQLSDSNIIGKGCSGMVYRVETPADQVIAVKRLWPLKNEEIPERDLFSAEVRALGSIRHKNILRLLGCCDNGKTRLLLFDYISNGNLGELLHEKRQFLDWDARYKIILGAAHGLAYLHHDCIPPIVHRDIKSNNILVGPQFEAYLSDFGLAKLVSSSDCSMTANTIAGSYGYMAPEYGYSLKITVKSDVYSFGIVLLEILTAKQPIDKGIPENMHIAAWVNRELRERKSEFTSILDPQLVLSSGTQVQEMAQVLGVSLLCVNPHPEDRPTMKDVVAMLKEIKHENEDHEKPSKAFGSNPKGAVRCSSFARSSEPLIGSTS</sequence>
<evidence type="ECO:0000256" key="17">
    <source>
        <dbReference type="PROSITE-ProRule" id="PRU10141"/>
    </source>
</evidence>
<evidence type="ECO:0000256" key="3">
    <source>
        <dbReference type="ARBA" id="ARBA00008684"/>
    </source>
</evidence>
<comment type="subcellular location">
    <subcellularLocation>
        <location evidence="1">Cell membrane</location>
        <topology evidence="1">Single-pass membrane protein</topology>
    </subcellularLocation>
    <subcellularLocation>
        <location evidence="2">Membrane</location>
        <topology evidence="2">Single-pass type I membrane protein</topology>
    </subcellularLocation>
</comment>
<evidence type="ECO:0000256" key="14">
    <source>
        <dbReference type="ARBA" id="ARBA00023136"/>
    </source>
</evidence>
<evidence type="ECO:0000256" key="18">
    <source>
        <dbReference type="SAM" id="MobiDB-lite"/>
    </source>
</evidence>
<dbReference type="FunFam" id="3.30.200.20:FF:000748">
    <property type="entry name" value="LRR receptor-like serine/threonine-protein kinase RCH1"/>
    <property type="match status" value="1"/>
</dbReference>
<dbReference type="Gene3D" id="3.80.10.10">
    <property type="entry name" value="Ribonuclease Inhibitor"/>
    <property type="match status" value="4"/>
</dbReference>
<evidence type="ECO:0000256" key="10">
    <source>
        <dbReference type="ARBA" id="ARBA00022741"/>
    </source>
</evidence>
<dbReference type="InterPro" id="IPR013210">
    <property type="entry name" value="LRR_N_plant-typ"/>
</dbReference>
<evidence type="ECO:0000256" key="19">
    <source>
        <dbReference type="SAM" id="Phobius"/>
    </source>
</evidence>
<gene>
    <name evidence="22" type="primary">LOC115736792</name>
</gene>
<dbReference type="FunFam" id="3.80.10.10:FF:000472">
    <property type="entry name" value="LRR receptor-like serine/threonine-protein kinase RCH1"/>
    <property type="match status" value="1"/>
</dbReference>
<dbReference type="SUPFAM" id="SSF52058">
    <property type="entry name" value="L domain-like"/>
    <property type="match status" value="1"/>
</dbReference>
<keyword evidence="4" id="KW-0723">Serine/threonine-protein kinase</keyword>
<dbReference type="Proteomes" id="UP000827889">
    <property type="component" value="Chromosome 2"/>
</dbReference>
<dbReference type="AlphaFoldDB" id="A0A8B8NRF9"/>
<keyword evidence="8" id="KW-0732">Signal</keyword>
<dbReference type="GO" id="GO:0001653">
    <property type="term" value="F:peptide receptor activity"/>
    <property type="evidence" value="ECO:0007669"/>
    <property type="project" value="UniProtKB-ARBA"/>
</dbReference>
<evidence type="ECO:0000256" key="13">
    <source>
        <dbReference type="ARBA" id="ARBA00022989"/>
    </source>
</evidence>
<evidence type="ECO:0000256" key="11">
    <source>
        <dbReference type="ARBA" id="ARBA00022777"/>
    </source>
</evidence>
<evidence type="ECO:0000256" key="7">
    <source>
        <dbReference type="ARBA" id="ARBA00022692"/>
    </source>
</evidence>
<dbReference type="InterPro" id="IPR000719">
    <property type="entry name" value="Prot_kinase_dom"/>
</dbReference>
<keyword evidence="16" id="KW-0325">Glycoprotein</keyword>
<evidence type="ECO:0000256" key="5">
    <source>
        <dbReference type="ARBA" id="ARBA00022614"/>
    </source>
</evidence>
<evidence type="ECO:0000256" key="16">
    <source>
        <dbReference type="ARBA" id="ARBA00023180"/>
    </source>
</evidence>
<dbReference type="Pfam" id="PF00560">
    <property type="entry name" value="LRR_1"/>
    <property type="match status" value="9"/>
</dbReference>
<evidence type="ECO:0000256" key="6">
    <source>
        <dbReference type="ARBA" id="ARBA00022679"/>
    </source>
</evidence>
<dbReference type="Pfam" id="PF13855">
    <property type="entry name" value="LRR_8"/>
    <property type="match status" value="2"/>
</dbReference>
<feature type="domain" description="Protein kinase" evidence="20">
    <location>
        <begin position="795"/>
        <end position="1078"/>
    </location>
</feature>
<dbReference type="InterPro" id="IPR003591">
    <property type="entry name" value="Leu-rich_rpt_typical-subtyp"/>
</dbReference>
<feature type="binding site" evidence="17">
    <location>
        <position position="829"/>
    </location>
    <ligand>
        <name>ATP</name>
        <dbReference type="ChEBI" id="CHEBI:30616"/>
    </ligand>
</feature>
<keyword evidence="12 17" id="KW-0067">ATP-binding</keyword>
<keyword evidence="9" id="KW-0677">Repeat</keyword>
<dbReference type="SMART" id="SM00220">
    <property type="entry name" value="S_TKc"/>
    <property type="match status" value="1"/>
</dbReference>
<dbReference type="SMART" id="SM00369">
    <property type="entry name" value="LRR_TYP"/>
    <property type="match status" value="9"/>
</dbReference>
<dbReference type="SUPFAM" id="SSF56112">
    <property type="entry name" value="Protein kinase-like (PK-like)"/>
    <property type="match status" value="1"/>
</dbReference>
<proteinExistence type="inferred from homology"/>
<dbReference type="Gene3D" id="3.30.200.20">
    <property type="entry name" value="Phosphorylase Kinase, domain 1"/>
    <property type="match status" value="1"/>
</dbReference>
<dbReference type="PROSITE" id="PS00107">
    <property type="entry name" value="PROTEIN_KINASE_ATP"/>
    <property type="match status" value="1"/>
</dbReference>
<dbReference type="FunFam" id="3.80.10.10:FF:000333">
    <property type="entry name" value="LRR receptor-like serine/threonine-protein kinase RCH1"/>
    <property type="match status" value="1"/>
</dbReference>
<dbReference type="InterPro" id="IPR008271">
    <property type="entry name" value="Ser/Thr_kinase_AS"/>
</dbReference>
<name>A0A8B8NRF9_9MYRT</name>
<dbReference type="InterPro" id="IPR011009">
    <property type="entry name" value="Kinase-like_dom_sf"/>
</dbReference>
<dbReference type="Pfam" id="PF00069">
    <property type="entry name" value="Pkinase"/>
    <property type="match status" value="1"/>
</dbReference>
<dbReference type="PANTHER" id="PTHR27000">
    <property type="entry name" value="LEUCINE-RICH REPEAT RECEPTOR-LIKE PROTEIN KINASE FAMILY PROTEIN-RELATED"/>
    <property type="match status" value="1"/>
</dbReference>